<evidence type="ECO:0000256" key="1">
    <source>
        <dbReference type="ARBA" id="ARBA00004613"/>
    </source>
</evidence>
<keyword evidence="4 6" id="KW-0964">Secreted</keyword>
<feature type="chain" id="PRO_5041016371" description="S-protein homolog" evidence="6">
    <location>
        <begin position="24"/>
        <end position="152"/>
    </location>
</feature>
<dbReference type="GO" id="GO:0005576">
    <property type="term" value="C:extracellular region"/>
    <property type="evidence" value="ECO:0007669"/>
    <property type="project" value="UniProtKB-SubCell"/>
</dbReference>
<comment type="subcellular location">
    <subcellularLocation>
        <location evidence="1 6">Secreted</location>
    </subcellularLocation>
</comment>
<dbReference type="EMBL" id="BSYR01000010">
    <property type="protein sequence ID" value="GMI73974.1"/>
    <property type="molecule type" value="Genomic_DNA"/>
</dbReference>
<evidence type="ECO:0000256" key="5">
    <source>
        <dbReference type="ARBA" id="ARBA00022729"/>
    </source>
</evidence>
<evidence type="ECO:0000256" key="4">
    <source>
        <dbReference type="ARBA" id="ARBA00022525"/>
    </source>
</evidence>
<keyword evidence="8" id="KW-1185">Reference proteome</keyword>
<keyword evidence="5 6" id="KW-0732">Signal</keyword>
<keyword evidence="3 6" id="KW-0713">Self-incompatibility</keyword>
<proteinExistence type="inferred from homology"/>
<comment type="similarity">
    <text evidence="2 6">Belongs to the plant self-incompatibility (S1) protein family.</text>
</comment>
<evidence type="ECO:0000256" key="3">
    <source>
        <dbReference type="ARBA" id="ARBA00022471"/>
    </source>
</evidence>
<accession>A0A9W7HAK1</accession>
<evidence type="ECO:0000313" key="8">
    <source>
        <dbReference type="Proteomes" id="UP001165190"/>
    </source>
</evidence>
<protein>
    <recommendedName>
        <fullName evidence="6">S-protein homolog</fullName>
    </recommendedName>
</protein>
<comment type="caution">
    <text evidence="7">The sequence shown here is derived from an EMBL/GenBank/DDBJ whole genome shotgun (WGS) entry which is preliminary data.</text>
</comment>
<dbReference type="GO" id="GO:0060320">
    <property type="term" value="P:rejection of self pollen"/>
    <property type="evidence" value="ECO:0007669"/>
    <property type="project" value="UniProtKB-KW"/>
</dbReference>
<gene>
    <name evidence="7" type="ORF">HRI_001066700</name>
</gene>
<evidence type="ECO:0000256" key="2">
    <source>
        <dbReference type="ARBA" id="ARBA00005581"/>
    </source>
</evidence>
<name>A0A9W7HAK1_HIBTR</name>
<evidence type="ECO:0000256" key="6">
    <source>
        <dbReference type="RuleBase" id="RU367044"/>
    </source>
</evidence>
<dbReference type="Pfam" id="PF05938">
    <property type="entry name" value="Self-incomp_S1"/>
    <property type="match status" value="1"/>
</dbReference>
<dbReference type="AlphaFoldDB" id="A0A9W7HAK1"/>
<dbReference type="Proteomes" id="UP001165190">
    <property type="component" value="Unassembled WGS sequence"/>
</dbReference>
<organism evidence="7 8">
    <name type="scientific">Hibiscus trionum</name>
    <name type="common">Flower of an hour</name>
    <dbReference type="NCBI Taxonomy" id="183268"/>
    <lineage>
        <taxon>Eukaryota</taxon>
        <taxon>Viridiplantae</taxon>
        <taxon>Streptophyta</taxon>
        <taxon>Embryophyta</taxon>
        <taxon>Tracheophyta</taxon>
        <taxon>Spermatophyta</taxon>
        <taxon>Magnoliopsida</taxon>
        <taxon>eudicotyledons</taxon>
        <taxon>Gunneridae</taxon>
        <taxon>Pentapetalae</taxon>
        <taxon>rosids</taxon>
        <taxon>malvids</taxon>
        <taxon>Malvales</taxon>
        <taxon>Malvaceae</taxon>
        <taxon>Malvoideae</taxon>
        <taxon>Hibiscus</taxon>
    </lineage>
</organism>
<dbReference type="InterPro" id="IPR010264">
    <property type="entry name" value="Self-incomp_S1"/>
</dbReference>
<sequence>MSSFDGFLLLFILAFAVVFVARGQGLPPEFTRWHVYVINGLSEGRTLFVHCKSTDDDLGGRNLDPGTNFNWSFRQHVFHRTLFWCYVSKANDNDDDGAHASFDVFWQDVILFHKCSWKDCIWIAKDDGIYIKDLARNTDEFRREWEPGLLQD</sequence>
<reference evidence="7" key="1">
    <citation type="submission" date="2023-05" db="EMBL/GenBank/DDBJ databases">
        <title>Genome and transcriptome analyses reveal genes involved in the formation of fine ridges on petal epidermal cells in Hibiscus trionum.</title>
        <authorList>
            <person name="Koshimizu S."/>
            <person name="Masuda S."/>
            <person name="Ishii T."/>
            <person name="Shirasu K."/>
            <person name="Hoshino A."/>
            <person name="Arita M."/>
        </authorList>
    </citation>
    <scope>NUCLEOTIDE SEQUENCE</scope>
    <source>
        <strain evidence="7">Hamamatsu line</strain>
    </source>
</reference>
<evidence type="ECO:0000313" key="7">
    <source>
        <dbReference type="EMBL" id="GMI73974.1"/>
    </source>
</evidence>
<feature type="signal peptide" evidence="6">
    <location>
        <begin position="1"/>
        <end position="23"/>
    </location>
</feature>
<dbReference type="OrthoDB" id="1727555at2759"/>
<dbReference type="PANTHER" id="PTHR31232:SF156">
    <property type="entry name" value="PLANT SELF-INCOMPATIBILITY PROTEIN S1 FAMILY-RELATED"/>
    <property type="match status" value="1"/>
</dbReference>
<dbReference type="PANTHER" id="PTHR31232">
    <property type="match status" value="1"/>
</dbReference>